<accession>A0A2P5KCR6</accession>
<sequence>MVDRAVDLVEKRVDCVLRADHKLMLFRHRAEHAHVSRERSLLPHARRAARGTSITLEVSTV</sequence>
<name>A0A2P5KCR6_9BURK</name>
<evidence type="ECO:0000313" key="1">
    <source>
        <dbReference type="EMBL" id="PPB84499.1"/>
    </source>
</evidence>
<comment type="caution">
    <text evidence="1">The sequence shown here is derived from an EMBL/GenBank/DDBJ whole genome shotgun (WGS) entry which is preliminary data.</text>
</comment>
<evidence type="ECO:0000313" key="2">
    <source>
        <dbReference type="Proteomes" id="UP000243096"/>
    </source>
</evidence>
<dbReference type="AlphaFoldDB" id="A0A2P5KCR6"/>
<keyword evidence="2" id="KW-1185">Reference proteome</keyword>
<organism evidence="1 2">
    <name type="scientific">Mycetohabitans endofungorum</name>
    <dbReference type="NCBI Taxonomy" id="417203"/>
    <lineage>
        <taxon>Bacteria</taxon>
        <taxon>Pseudomonadati</taxon>
        <taxon>Pseudomonadota</taxon>
        <taxon>Betaproteobacteria</taxon>
        <taxon>Burkholderiales</taxon>
        <taxon>Burkholderiaceae</taxon>
        <taxon>Mycetohabitans</taxon>
    </lineage>
</organism>
<protein>
    <submittedName>
        <fullName evidence="1">Uncharacterized protein</fullName>
    </submittedName>
</protein>
<dbReference type="Proteomes" id="UP000243096">
    <property type="component" value="Unassembled WGS sequence"/>
</dbReference>
<reference evidence="1 2" key="1">
    <citation type="submission" date="2018-01" db="EMBL/GenBank/DDBJ databases">
        <title>Genomic Encyclopedia of Type Strains, Phase III (KMG-III): the genomes of soil and plant-associated and newly described type strains.</title>
        <authorList>
            <person name="Whitman W."/>
        </authorList>
    </citation>
    <scope>NUCLEOTIDE SEQUENCE [LARGE SCALE GENOMIC DNA]</scope>
    <source>
        <strain evidence="1 2">HKI456</strain>
    </source>
</reference>
<gene>
    <name evidence="1" type="ORF">B0O95_103190</name>
</gene>
<proteinExistence type="predicted"/>
<dbReference type="EMBL" id="PRDW01000003">
    <property type="protein sequence ID" value="PPB84499.1"/>
    <property type="molecule type" value="Genomic_DNA"/>
</dbReference>